<sequence length="139" mass="15330">MLQPALVQQILEAIGEGEYVGTRLGQLYKQFVGDDVQAASENDYLKFVYHMDEIYDAGLIKNRDLKPEYRWGQSRELGGGRSYANVHLILTPVGAEVLKELNKPKGLDRFIQAIRSAGAVAGQEALKYGIGELFKGSVG</sequence>
<organism evidence="1 2">
    <name type="scientific">Vreelandella hamiltonii</name>
    <dbReference type="NCBI Taxonomy" id="502829"/>
    <lineage>
        <taxon>Bacteria</taxon>
        <taxon>Pseudomonadati</taxon>
        <taxon>Pseudomonadota</taxon>
        <taxon>Gammaproteobacteria</taxon>
        <taxon>Oceanospirillales</taxon>
        <taxon>Halomonadaceae</taxon>
        <taxon>Vreelandella</taxon>
    </lineage>
</organism>
<dbReference type="Proteomes" id="UP000623776">
    <property type="component" value="Unassembled WGS sequence"/>
</dbReference>
<evidence type="ECO:0008006" key="3">
    <source>
        <dbReference type="Google" id="ProtNLM"/>
    </source>
</evidence>
<proteinExistence type="predicted"/>
<evidence type="ECO:0000313" key="2">
    <source>
        <dbReference type="Proteomes" id="UP000623776"/>
    </source>
</evidence>
<reference evidence="2" key="1">
    <citation type="journal article" date="2019" name="Int. J. Syst. Evol. Microbiol.">
        <title>The Global Catalogue of Microorganisms (GCM) 10K type strain sequencing project: providing services to taxonomists for standard genome sequencing and annotation.</title>
        <authorList>
            <consortium name="The Broad Institute Genomics Platform"/>
            <consortium name="The Broad Institute Genome Sequencing Center for Infectious Disease"/>
            <person name="Wu L."/>
            <person name="Ma J."/>
        </authorList>
    </citation>
    <scope>NUCLEOTIDE SEQUENCE [LARGE SCALE GENOMIC DNA]</scope>
    <source>
        <strain evidence="2">KCTC 22154</strain>
    </source>
</reference>
<dbReference type="AlphaFoldDB" id="A0A8H9I336"/>
<gene>
    <name evidence="1" type="ORF">GCM10007157_22990</name>
</gene>
<accession>A0A8H9I336</accession>
<comment type="caution">
    <text evidence="1">The sequence shown here is derived from an EMBL/GenBank/DDBJ whole genome shotgun (WGS) entry which is preliminary data.</text>
</comment>
<dbReference type="RefSeq" id="WP_189463714.1">
    <property type="nucleotide sequence ID" value="NZ_BMXN01000013.1"/>
</dbReference>
<protein>
    <recommendedName>
        <fullName evidence="3">DUF2513 domain-containing protein</fullName>
    </recommendedName>
</protein>
<evidence type="ECO:0000313" key="1">
    <source>
        <dbReference type="EMBL" id="GGW30468.1"/>
    </source>
</evidence>
<dbReference type="EMBL" id="BMXN01000013">
    <property type="protein sequence ID" value="GGW30468.1"/>
    <property type="molecule type" value="Genomic_DNA"/>
</dbReference>
<keyword evidence="2" id="KW-1185">Reference proteome</keyword>
<name>A0A8H9I336_9GAMM</name>